<dbReference type="EMBL" id="AGNL01047702">
    <property type="protein sequence ID" value="EJK46524.1"/>
    <property type="molecule type" value="Genomic_DNA"/>
</dbReference>
<dbReference type="Pfam" id="PF25192">
    <property type="entry name" value="DiatomPyrShell"/>
    <property type="match status" value="2"/>
</dbReference>
<comment type="caution">
    <text evidence="1">The sequence shown here is derived from an EMBL/GenBank/DDBJ whole genome shotgun (WGS) entry which is preliminary data.</text>
</comment>
<keyword evidence="2" id="KW-1185">Reference proteome</keyword>
<dbReference type="AlphaFoldDB" id="K0R4E4"/>
<proteinExistence type="predicted"/>
<protein>
    <submittedName>
        <fullName evidence="1">Uncharacterized protein</fullName>
    </submittedName>
</protein>
<gene>
    <name evidence="1" type="ORF">THAOC_34805</name>
</gene>
<reference evidence="1 2" key="1">
    <citation type="journal article" date="2012" name="Genome Biol.">
        <title>Genome and low-iron response of an oceanic diatom adapted to chronic iron limitation.</title>
        <authorList>
            <person name="Lommer M."/>
            <person name="Specht M."/>
            <person name="Roy A.S."/>
            <person name="Kraemer L."/>
            <person name="Andreson R."/>
            <person name="Gutowska M.A."/>
            <person name="Wolf J."/>
            <person name="Bergner S.V."/>
            <person name="Schilhabel M.B."/>
            <person name="Klostermeier U.C."/>
            <person name="Beiko R.G."/>
            <person name="Rosenstiel P."/>
            <person name="Hippler M."/>
            <person name="Laroche J."/>
        </authorList>
    </citation>
    <scope>NUCLEOTIDE SEQUENCE [LARGE SCALE GENOMIC DNA]</scope>
    <source>
        <strain evidence="1 2">CCMP1005</strain>
    </source>
</reference>
<accession>K0R4E4</accession>
<feature type="non-terminal residue" evidence="1">
    <location>
        <position position="597"/>
    </location>
</feature>
<organism evidence="1 2">
    <name type="scientific">Thalassiosira oceanica</name>
    <name type="common">Marine diatom</name>
    <dbReference type="NCBI Taxonomy" id="159749"/>
    <lineage>
        <taxon>Eukaryota</taxon>
        <taxon>Sar</taxon>
        <taxon>Stramenopiles</taxon>
        <taxon>Ochrophyta</taxon>
        <taxon>Bacillariophyta</taxon>
        <taxon>Coscinodiscophyceae</taxon>
        <taxon>Thalassiosirophycidae</taxon>
        <taxon>Thalassiosirales</taxon>
        <taxon>Thalassiosiraceae</taxon>
        <taxon>Thalassiosira</taxon>
    </lineage>
</organism>
<dbReference type="Proteomes" id="UP000266841">
    <property type="component" value="Unassembled WGS sequence"/>
</dbReference>
<evidence type="ECO:0000313" key="1">
    <source>
        <dbReference type="EMBL" id="EJK46524.1"/>
    </source>
</evidence>
<name>K0R4E4_THAOC</name>
<sequence length="597" mass="64474">MEMPTTRDNGPSRDWHGALTLLQKQAAIQIIDNHHVMILQALAGLMAGNSIPDRGKPANGIVSGENPLELERGNPPAFATARNSLSDRTHGFLRILLVPFLLASTTTAHAFSAAPGSPNFSNFPRKRTWVAPKALPELMNDMYKVHGATETAGDIGVFDLIGEGTRASTPAVDLKLMGLDSTIELRDGLPTTLALTAAYDAEGQEFPIDTTTQEIHDGGAAQHRVASISGQRPVYVEEDGAVKSFNFGLLRSQNDSNEIANIETDDASVVRCEETADMAVQEGKHGSIMRNKMVVGAAPTQSWGAEHLEKSFLTDEVDLKLMGLQSIVEIPSGLPATLAEYDAEGQEFPIDTTTQEIHDGGAAQHRVASISGQRPEYVEEDGAVKSFDFGPDLEGVEVLITTRLCNMKTYIEILRSQNDNNEIANIETDDASVVRCEETADMAVQEGKHGSIMRNKMVVGAVPTQSWGAEHLEKSFLTDEVDLKLMGLQSIVELPSLLATLAEYNAEGQEFPIDTTTQEIHDRGAAQHGVASISGQRPVYVEEDGAVKSFDFGPGLKGVEVLITTRLCNMKTYIEILRGPNDNNGIGNIETTDDASV</sequence>
<dbReference type="InterPro" id="IPR057491">
    <property type="entry name" value="DiatomPyrShell"/>
</dbReference>
<evidence type="ECO:0000313" key="2">
    <source>
        <dbReference type="Proteomes" id="UP000266841"/>
    </source>
</evidence>